<organism evidence="1 2">
    <name type="scientific">Parelaphostrongylus tenuis</name>
    <name type="common">Meningeal worm</name>
    <dbReference type="NCBI Taxonomy" id="148309"/>
    <lineage>
        <taxon>Eukaryota</taxon>
        <taxon>Metazoa</taxon>
        <taxon>Ecdysozoa</taxon>
        <taxon>Nematoda</taxon>
        <taxon>Chromadorea</taxon>
        <taxon>Rhabditida</taxon>
        <taxon>Rhabditina</taxon>
        <taxon>Rhabditomorpha</taxon>
        <taxon>Strongyloidea</taxon>
        <taxon>Metastrongylidae</taxon>
        <taxon>Parelaphostrongylus</taxon>
    </lineage>
</organism>
<proteinExistence type="predicted"/>
<evidence type="ECO:0000313" key="2">
    <source>
        <dbReference type="Proteomes" id="UP001196413"/>
    </source>
</evidence>
<keyword evidence="2" id="KW-1185">Reference proteome</keyword>
<dbReference type="Proteomes" id="UP001196413">
    <property type="component" value="Unassembled WGS sequence"/>
</dbReference>
<comment type="caution">
    <text evidence="1">The sequence shown here is derived from an EMBL/GenBank/DDBJ whole genome shotgun (WGS) entry which is preliminary data.</text>
</comment>
<reference evidence="1" key="1">
    <citation type="submission" date="2021-06" db="EMBL/GenBank/DDBJ databases">
        <title>Parelaphostrongylus tenuis whole genome reference sequence.</title>
        <authorList>
            <person name="Garwood T.J."/>
            <person name="Larsen P.A."/>
            <person name="Fountain-Jones N.M."/>
            <person name="Garbe J.R."/>
            <person name="Macchietto M.G."/>
            <person name="Kania S.A."/>
            <person name="Gerhold R.W."/>
            <person name="Richards J.E."/>
            <person name="Wolf T.M."/>
        </authorList>
    </citation>
    <scope>NUCLEOTIDE SEQUENCE</scope>
    <source>
        <strain evidence="1">MNPRO001-30</strain>
        <tissue evidence="1">Meninges</tissue>
    </source>
</reference>
<gene>
    <name evidence="1" type="ORF">KIN20_034669</name>
</gene>
<name>A0AAD5RAS0_PARTN</name>
<sequence length="66" mass="7877">MEKIIYQYYLDLFASHVLLPSYKLKEDEHDVAPVLPSKSDKKLCSVEEDLRKFEDLNHPHRLQMCE</sequence>
<dbReference type="EMBL" id="JAHQIW010007152">
    <property type="protein sequence ID" value="KAJ1372498.1"/>
    <property type="molecule type" value="Genomic_DNA"/>
</dbReference>
<evidence type="ECO:0000313" key="1">
    <source>
        <dbReference type="EMBL" id="KAJ1372498.1"/>
    </source>
</evidence>
<protein>
    <submittedName>
        <fullName evidence="1">Uncharacterized protein</fullName>
    </submittedName>
</protein>
<dbReference type="AlphaFoldDB" id="A0AAD5RAS0"/>
<accession>A0AAD5RAS0</accession>